<reference evidence="2 3" key="1">
    <citation type="submission" date="2020-06" db="EMBL/GenBank/DDBJ databases">
        <title>The endosymbiont of the kinetoplastid Bodo saltans is a Paracaedibacter-like alpha-proteobacterium possessing a putative toxin-antitoxin system.</title>
        <authorList>
            <person name="Midha S."/>
            <person name="Rigden D.J."/>
            <person name="Siozios S."/>
            <person name="Hurst G.D.D."/>
            <person name="Jackson A.P."/>
        </authorList>
    </citation>
    <scope>NUCLEOTIDE SEQUENCE [LARGE SCALE GENOMIC DNA]</scope>
    <source>
        <strain evidence="2">Lake Konstanz</strain>
    </source>
</reference>
<proteinExistence type="predicted"/>
<gene>
    <name evidence="2" type="ORF">CPBP_00178</name>
</gene>
<dbReference type="KEGG" id="pbal:CPBP_00178"/>
<dbReference type="RefSeq" id="WP_350332180.1">
    <property type="nucleotide sequence ID" value="NZ_CP054719.1"/>
</dbReference>
<accession>A0A7L9RSB6</accession>
<protein>
    <submittedName>
        <fullName evidence="2">Uncharacterized protein</fullName>
    </submittedName>
</protein>
<dbReference type="EMBL" id="CP054719">
    <property type="protein sequence ID" value="QOL19426.1"/>
    <property type="molecule type" value="Genomic_DNA"/>
</dbReference>
<organism evidence="2 3">
    <name type="scientific">Candidatus Bodocaedibacter vickermanii</name>
    <dbReference type="NCBI Taxonomy" id="2741701"/>
    <lineage>
        <taxon>Bacteria</taxon>
        <taxon>Pseudomonadati</taxon>
        <taxon>Pseudomonadota</taxon>
        <taxon>Alphaproteobacteria</taxon>
        <taxon>Holosporales</taxon>
        <taxon>Candidatus Paracaedibacteraceae</taxon>
        <taxon>Candidatus Bodocaedibacter</taxon>
    </lineage>
</organism>
<dbReference type="Proteomes" id="UP000594001">
    <property type="component" value="Chromosome"/>
</dbReference>
<keyword evidence="1" id="KW-0175">Coiled coil</keyword>
<evidence type="ECO:0000313" key="2">
    <source>
        <dbReference type="EMBL" id="QOL19426.1"/>
    </source>
</evidence>
<dbReference type="AlphaFoldDB" id="A0A7L9RSB6"/>
<name>A0A7L9RSB6_9PROT</name>
<evidence type="ECO:0000256" key="1">
    <source>
        <dbReference type="SAM" id="Coils"/>
    </source>
</evidence>
<evidence type="ECO:0000313" key="3">
    <source>
        <dbReference type="Proteomes" id="UP000594001"/>
    </source>
</evidence>
<sequence length="119" mass="14084">MNRFLITLMVSSFSTLSAAEPHSPTQQYQANLQRIESRIQSSHERQETIRECLILLKYSDQRDLNKPESDALKVFQLQKEINRKKYAQELIKLKREIKKLSKEKKQLESTQIYSSSRIK</sequence>
<feature type="coiled-coil region" evidence="1">
    <location>
        <begin position="83"/>
        <end position="110"/>
    </location>
</feature>
<keyword evidence="3" id="KW-1185">Reference proteome</keyword>